<dbReference type="EMBL" id="SPLM01000074">
    <property type="protein sequence ID" value="TMW62103.1"/>
    <property type="molecule type" value="Genomic_DNA"/>
</dbReference>
<name>A0A8K1CFJ9_PYTOL</name>
<feature type="transmembrane region" description="Helical" evidence="2">
    <location>
        <begin position="174"/>
        <end position="195"/>
    </location>
</feature>
<organism evidence="3 4">
    <name type="scientific">Pythium oligandrum</name>
    <name type="common">Mycoparasitic fungus</name>
    <dbReference type="NCBI Taxonomy" id="41045"/>
    <lineage>
        <taxon>Eukaryota</taxon>
        <taxon>Sar</taxon>
        <taxon>Stramenopiles</taxon>
        <taxon>Oomycota</taxon>
        <taxon>Peronosporomycetes</taxon>
        <taxon>Pythiales</taxon>
        <taxon>Pythiaceae</taxon>
        <taxon>Pythium</taxon>
    </lineage>
</organism>
<protein>
    <submittedName>
        <fullName evidence="3">Uncharacterized protein</fullName>
    </submittedName>
</protein>
<evidence type="ECO:0000256" key="2">
    <source>
        <dbReference type="SAM" id="Phobius"/>
    </source>
</evidence>
<feature type="region of interest" description="Disordered" evidence="1">
    <location>
        <begin position="205"/>
        <end position="258"/>
    </location>
</feature>
<accession>A0A8K1CFJ9</accession>
<evidence type="ECO:0000313" key="3">
    <source>
        <dbReference type="EMBL" id="TMW62103.1"/>
    </source>
</evidence>
<keyword evidence="2" id="KW-1133">Transmembrane helix</keyword>
<keyword evidence="2" id="KW-0812">Transmembrane</keyword>
<keyword evidence="4" id="KW-1185">Reference proteome</keyword>
<dbReference type="OrthoDB" id="118200at2759"/>
<dbReference type="Proteomes" id="UP000794436">
    <property type="component" value="Unassembled WGS sequence"/>
</dbReference>
<evidence type="ECO:0000313" key="4">
    <source>
        <dbReference type="Proteomes" id="UP000794436"/>
    </source>
</evidence>
<proteinExistence type="predicted"/>
<sequence>MASSTSGSSSVDGFLRSPNACTYYDVLDTDMCFVPRACAACLEMEGCMVNQFGKCVDAIAADGYSPAMNFRKAQELNLVFPAAADTNASTEQRWQFPALNATYCNISDAVCNECRQKRYWMPRHSGLDARYCMGEAGCICISMCDSPVWEEAIPKQCIPGLQPSHSVKSSGPSVGGILLAILPTALIISGCVYCVRRCRRKKRAKKEEEERDEEPATPVPGTTAQKQETVPYISIKDTKEEVASAQHPTVSDEVASER</sequence>
<evidence type="ECO:0000256" key="1">
    <source>
        <dbReference type="SAM" id="MobiDB-lite"/>
    </source>
</evidence>
<dbReference type="AlphaFoldDB" id="A0A8K1CFJ9"/>
<reference evidence="3" key="1">
    <citation type="submission" date="2019-03" db="EMBL/GenBank/DDBJ databases">
        <title>Long read genome sequence of the mycoparasitic Pythium oligandrum ATCC 38472 isolated from sugarbeet rhizosphere.</title>
        <authorList>
            <person name="Gaulin E."/>
        </authorList>
    </citation>
    <scope>NUCLEOTIDE SEQUENCE</scope>
    <source>
        <strain evidence="3">ATCC 38472_TT</strain>
    </source>
</reference>
<keyword evidence="2" id="KW-0472">Membrane</keyword>
<gene>
    <name evidence="3" type="ORF">Poli38472_009596</name>
</gene>
<comment type="caution">
    <text evidence="3">The sequence shown here is derived from an EMBL/GenBank/DDBJ whole genome shotgun (WGS) entry which is preliminary data.</text>
</comment>